<accession>A0A9P0B3S8</accession>
<dbReference type="OrthoDB" id="1740265at2759"/>
<sequence length="609" mass="68563">MDAFLRVTDSANLSNSPSSSFIAEDNASICPLITPSPPTNDLINPPPEPVSPAFSIGEELANKLADVQDDDNPAGDSASSSSSALAEPACTQLLNHRNVYHHITKDEDTAIQETNGKTQALQLTFRNPPEDYFFMSWNWPLIRTVSLYLFLSGLVAMLALVIAMISTLPKVCNPPVEWYQGSVFYEIFPASFNIEKEQVGTFKGISQQCDYIKSLGVKAIRLNSIFNTPNYPEDYENITNLLDIAPVLGTKDDFQKMVRYLDSRNISVILDLPLYPLYKKLPNMVINNKNNETFLVQDHNDIEKALYHWKNLNVKGFYLKGLEHFVDDPNLHTSLRLWKKIIGPEKIFIISHEFVSTMPEEKANIVWNNIDLIDVKLRIEEGVVSITKQIGLIQNSTLFTKRGMPWVHWSLGNVDSNRIANILSPFGNGTLGATILQFILPGTQSLFYGDEIGLRSVKDAENDKQDLKHLHHLTCMPWPNKKSKILPWMPSDQNTFAFDQVNVIAKMIKLRSESPSIYMNSVVKDGENRNTAEVKYSKDDFLVIQRWYPRRKSYVVASNLGIKQMTVDLSTLLYSGEVVVGPTSSSLPNTISFKNISLWPGESVVIVLD</sequence>
<dbReference type="SMART" id="SM00642">
    <property type="entry name" value="Aamy"/>
    <property type="match status" value="1"/>
</dbReference>
<keyword evidence="2" id="KW-1133">Transmembrane helix</keyword>
<dbReference type="CDD" id="cd00551">
    <property type="entry name" value="AmyAc_family"/>
    <property type="match status" value="1"/>
</dbReference>
<keyword evidence="5" id="KW-1185">Reference proteome</keyword>
<evidence type="ECO:0000256" key="1">
    <source>
        <dbReference type="SAM" id="MobiDB-lite"/>
    </source>
</evidence>
<evidence type="ECO:0000259" key="3">
    <source>
        <dbReference type="SMART" id="SM00642"/>
    </source>
</evidence>
<feature type="transmembrane region" description="Helical" evidence="2">
    <location>
        <begin position="145"/>
        <end position="165"/>
    </location>
</feature>
<dbReference type="GO" id="GO:0005975">
    <property type="term" value="P:carbohydrate metabolic process"/>
    <property type="evidence" value="ECO:0007669"/>
    <property type="project" value="InterPro"/>
</dbReference>
<organism evidence="4 5">
    <name type="scientific">Brassicogethes aeneus</name>
    <name type="common">Rape pollen beetle</name>
    <name type="synonym">Meligethes aeneus</name>
    <dbReference type="NCBI Taxonomy" id="1431903"/>
    <lineage>
        <taxon>Eukaryota</taxon>
        <taxon>Metazoa</taxon>
        <taxon>Ecdysozoa</taxon>
        <taxon>Arthropoda</taxon>
        <taxon>Hexapoda</taxon>
        <taxon>Insecta</taxon>
        <taxon>Pterygota</taxon>
        <taxon>Neoptera</taxon>
        <taxon>Endopterygota</taxon>
        <taxon>Coleoptera</taxon>
        <taxon>Polyphaga</taxon>
        <taxon>Cucujiformia</taxon>
        <taxon>Nitidulidae</taxon>
        <taxon>Meligethinae</taxon>
        <taxon>Brassicogethes</taxon>
    </lineage>
</organism>
<keyword evidence="2" id="KW-0812">Transmembrane</keyword>
<gene>
    <name evidence="4" type="ORF">MELIAE_LOCUS6186</name>
</gene>
<reference evidence="4" key="1">
    <citation type="submission" date="2021-12" db="EMBL/GenBank/DDBJ databases">
        <authorList>
            <person name="King R."/>
        </authorList>
    </citation>
    <scope>NUCLEOTIDE SEQUENCE</scope>
</reference>
<evidence type="ECO:0000256" key="2">
    <source>
        <dbReference type="SAM" id="Phobius"/>
    </source>
</evidence>
<dbReference type="EMBL" id="OV121135">
    <property type="protein sequence ID" value="CAH0554644.1"/>
    <property type="molecule type" value="Genomic_DNA"/>
</dbReference>
<evidence type="ECO:0000313" key="4">
    <source>
        <dbReference type="EMBL" id="CAH0554644.1"/>
    </source>
</evidence>
<dbReference type="PANTHER" id="PTHR10357">
    <property type="entry name" value="ALPHA-AMYLASE FAMILY MEMBER"/>
    <property type="match status" value="1"/>
</dbReference>
<proteinExistence type="predicted"/>
<dbReference type="Pfam" id="PF00128">
    <property type="entry name" value="Alpha-amylase"/>
    <property type="match status" value="1"/>
</dbReference>
<dbReference type="Gene3D" id="3.20.20.80">
    <property type="entry name" value="Glycosidases"/>
    <property type="match status" value="1"/>
</dbReference>
<keyword evidence="2" id="KW-0472">Membrane</keyword>
<evidence type="ECO:0000313" key="5">
    <source>
        <dbReference type="Proteomes" id="UP001154078"/>
    </source>
</evidence>
<dbReference type="InterPro" id="IPR017853">
    <property type="entry name" value="GH"/>
</dbReference>
<name>A0A9P0B3S8_BRAAE</name>
<feature type="compositionally biased region" description="Low complexity" evidence="1">
    <location>
        <begin position="10"/>
        <end position="20"/>
    </location>
</feature>
<dbReference type="PANTHER" id="PTHR10357:SF225">
    <property type="entry name" value="MALTASE 1-LIKE PROTEIN"/>
    <property type="match status" value="1"/>
</dbReference>
<feature type="domain" description="Glycosyl hydrolase family 13 catalytic" evidence="3">
    <location>
        <begin position="186"/>
        <end position="511"/>
    </location>
</feature>
<dbReference type="InterPro" id="IPR006047">
    <property type="entry name" value="GH13_cat_dom"/>
</dbReference>
<dbReference type="AlphaFoldDB" id="A0A9P0B3S8"/>
<feature type="region of interest" description="Disordered" evidence="1">
    <location>
        <begin position="1"/>
        <end position="20"/>
    </location>
</feature>
<dbReference type="Proteomes" id="UP001154078">
    <property type="component" value="Chromosome 4"/>
</dbReference>
<dbReference type="SUPFAM" id="SSF51445">
    <property type="entry name" value="(Trans)glycosidases"/>
    <property type="match status" value="1"/>
</dbReference>
<protein>
    <recommendedName>
        <fullName evidence="3">Glycosyl hydrolase family 13 catalytic domain-containing protein</fullName>
    </recommendedName>
</protein>